<keyword evidence="4" id="KW-1185">Reference proteome</keyword>
<feature type="domain" description="Acyl-CoA thioesterase-like N-terminal HotDog" evidence="1">
    <location>
        <begin position="28"/>
        <end position="114"/>
    </location>
</feature>
<dbReference type="OrthoDB" id="2532955at2759"/>
<dbReference type="Gene3D" id="2.40.160.210">
    <property type="entry name" value="Acyl-CoA thioesterase, double hotdog domain"/>
    <property type="match status" value="1"/>
</dbReference>
<protein>
    <recommendedName>
        <fullName evidence="5">Thioesterase-like superfamily-domain-containing protein</fullName>
    </recommendedName>
</protein>
<dbReference type="PANTHER" id="PTHR38110:SF1">
    <property type="entry name" value="THIOESTERASE DOMAIN-CONTAINING PROTEIN"/>
    <property type="match status" value="1"/>
</dbReference>
<dbReference type="Proteomes" id="UP000076154">
    <property type="component" value="Unassembled WGS sequence"/>
</dbReference>
<organism evidence="3 4">
    <name type="scientific">Hypsizygus marmoreus</name>
    <name type="common">White beech mushroom</name>
    <name type="synonym">Agaricus marmoreus</name>
    <dbReference type="NCBI Taxonomy" id="39966"/>
    <lineage>
        <taxon>Eukaryota</taxon>
        <taxon>Fungi</taxon>
        <taxon>Dikarya</taxon>
        <taxon>Basidiomycota</taxon>
        <taxon>Agaricomycotina</taxon>
        <taxon>Agaricomycetes</taxon>
        <taxon>Agaricomycetidae</taxon>
        <taxon>Agaricales</taxon>
        <taxon>Tricholomatineae</taxon>
        <taxon>Lyophyllaceae</taxon>
        <taxon>Hypsizygus</taxon>
    </lineage>
</organism>
<dbReference type="AlphaFoldDB" id="A0A369J332"/>
<evidence type="ECO:0000259" key="2">
    <source>
        <dbReference type="Pfam" id="PF20789"/>
    </source>
</evidence>
<evidence type="ECO:0000259" key="1">
    <source>
        <dbReference type="Pfam" id="PF13622"/>
    </source>
</evidence>
<dbReference type="InterPro" id="IPR029069">
    <property type="entry name" value="HotDog_dom_sf"/>
</dbReference>
<dbReference type="InParanoid" id="A0A369J332"/>
<dbReference type="EMBL" id="LUEZ02000096">
    <property type="protein sequence ID" value="RDB14795.1"/>
    <property type="molecule type" value="Genomic_DNA"/>
</dbReference>
<dbReference type="InterPro" id="IPR049449">
    <property type="entry name" value="TesB_ACOT8-like_N"/>
</dbReference>
<sequence>MAPFYRAVDVKSSPSNDAVYRIFAGDIDPQWLVGAVPNGGYVLALIVEAAIQYQAASTSGHKDPIHVTAHYLRTTSVAHFEVRVRTLKTGRGFTNLTAELIQQGNLIVTTHLIFGINTPTPPPHLTLVPPSPYARRIPLHTHPSTANPQRMREAWVFQPYMKLASDPTIHARNHPESISRTDSTTVGGGGLEWGAWFEFVDEGDRITNPSLAFLVDIFVNLPSLLPKSERQGLRSSWFPTMVLAIEFKAPIPRPSDVYASRTVGLYSSGRFLNDGRHDAYVEVWSAPCNIGEGVDTEGWREKQVCLATATQMAYIVPMEVNMAKGKKGSAKL</sequence>
<comment type="caution">
    <text evidence="3">The sequence shown here is derived from an EMBL/GenBank/DDBJ whole genome shotgun (WGS) entry which is preliminary data.</text>
</comment>
<dbReference type="PANTHER" id="PTHR38110">
    <property type="entry name" value="CHROMOSOME 23, WHOLE GENOME SHOTGUN SEQUENCE"/>
    <property type="match status" value="1"/>
</dbReference>
<dbReference type="InterPro" id="IPR052389">
    <property type="entry name" value="Sec_Metab_Biosynth-Assoc"/>
</dbReference>
<accession>A0A369J332</accession>
<gene>
    <name evidence="3" type="ORF">Hypma_016330</name>
</gene>
<evidence type="ECO:0008006" key="5">
    <source>
        <dbReference type="Google" id="ProtNLM"/>
    </source>
</evidence>
<evidence type="ECO:0000313" key="4">
    <source>
        <dbReference type="Proteomes" id="UP000076154"/>
    </source>
</evidence>
<proteinExistence type="predicted"/>
<dbReference type="STRING" id="39966.A0A369J332"/>
<dbReference type="SUPFAM" id="SSF54637">
    <property type="entry name" value="Thioesterase/thiol ester dehydrase-isomerase"/>
    <property type="match status" value="1"/>
</dbReference>
<evidence type="ECO:0000313" key="3">
    <source>
        <dbReference type="EMBL" id="RDB14795.1"/>
    </source>
</evidence>
<feature type="domain" description="Acyl-CoA thioesterase-like C-terminal" evidence="2">
    <location>
        <begin position="174"/>
        <end position="286"/>
    </location>
</feature>
<dbReference type="InterPro" id="IPR042171">
    <property type="entry name" value="Acyl-CoA_hotdog"/>
</dbReference>
<dbReference type="Pfam" id="PF20789">
    <property type="entry name" value="4HBT_3C"/>
    <property type="match status" value="1"/>
</dbReference>
<name>A0A369J332_HYPMA</name>
<dbReference type="InterPro" id="IPR049450">
    <property type="entry name" value="ACOT8-like_C"/>
</dbReference>
<dbReference type="Pfam" id="PF13622">
    <property type="entry name" value="4HBT_3"/>
    <property type="match status" value="1"/>
</dbReference>
<reference evidence="3" key="1">
    <citation type="submission" date="2018-04" db="EMBL/GenBank/DDBJ databases">
        <title>Whole genome sequencing of Hypsizygus marmoreus.</title>
        <authorList>
            <person name="Choi I.-G."/>
            <person name="Min B."/>
            <person name="Kim J.-G."/>
            <person name="Kim S."/>
            <person name="Oh Y.-L."/>
            <person name="Kong W.-S."/>
            <person name="Park H."/>
            <person name="Jeong J."/>
            <person name="Song E.-S."/>
        </authorList>
    </citation>
    <scope>NUCLEOTIDE SEQUENCE [LARGE SCALE GENOMIC DNA]</scope>
    <source>
        <strain evidence="3">51987-8</strain>
    </source>
</reference>